<feature type="chain" id="PRO_5042603846" description="Amine oxidase" evidence="7">
    <location>
        <begin position="22"/>
        <end position="480"/>
    </location>
</feature>
<comment type="similarity">
    <text evidence="2 6">Belongs to the flavin monoamine oxidase family.</text>
</comment>
<dbReference type="PANTHER" id="PTHR43563">
    <property type="entry name" value="AMINE OXIDASE"/>
    <property type="match status" value="1"/>
</dbReference>
<protein>
    <recommendedName>
        <fullName evidence="6">Amine oxidase</fullName>
        <ecNumber evidence="6">1.4.3.-</ecNumber>
    </recommendedName>
</protein>
<dbReference type="AlphaFoldDB" id="A0AAJ0D500"/>
<feature type="binding site" evidence="5">
    <location>
        <position position="369"/>
    </location>
    <ligand>
        <name>substrate</name>
    </ligand>
</feature>
<sequence length="480" mass="51370">MHLNSCLLNISFGLVICGSNAQHLHRNEMSVDVAIVGAGLAGLSAARDLTAAKKTVVVLEARDRVGGRVENQLLDNGGVIELGAAFVGPTQDRVLALAEELGLETFLEYNTGANVLWSHGQRTAYTNGYESIPSLTQETLLQLGTALSELDSMAAEIDTQAPWSHQNAFAWDSMTFASWLDVVTPLEDVRTLIDEATTSIFSAEPSELSLLYTLAYIAAAGNQTAPGTFERLIGVVGGAQESRIVGGTGLLAHGIAAKLGSEKVMLSAAVHTIIENSSGYEIRAGNQVVIAKHIVVAMSPPLAARITYVPPLPAERDHLTQRMFMGSLGKAIAVYETPFWRQAVSDSGIARTTFDVSPSNGSYGAILGFIEADQMRLLDNATEAHIQALVTQDYVKYFGPQAAHATQWVFKRWDNDIFARGGPVALGGPGTLTKYGSALTKPFRGIHWAGTETSPYWTGYMDGAVRSGERVAKEITAAME</sequence>
<dbReference type="PANTHER" id="PTHR43563:SF14">
    <property type="entry name" value="AMINE OXIDASE"/>
    <property type="match status" value="1"/>
</dbReference>
<gene>
    <name evidence="9" type="ORF">LTR09_012522</name>
</gene>
<keyword evidence="6" id="KW-0274">FAD</keyword>
<dbReference type="GO" id="GO:0097621">
    <property type="term" value="F:monoamine oxidase activity"/>
    <property type="evidence" value="ECO:0007669"/>
    <property type="project" value="UniProtKB-EC"/>
</dbReference>
<dbReference type="Pfam" id="PF01593">
    <property type="entry name" value="Amino_oxidase"/>
    <property type="match status" value="1"/>
</dbReference>
<dbReference type="InterPro" id="IPR036188">
    <property type="entry name" value="FAD/NAD-bd_sf"/>
</dbReference>
<dbReference type="Gene3D" id="1.10.405.10">
    <property type="entry name" value="Guanine Nucleotide Dissociation Inhibitor, domain 1"/>
    <property type="match status" value="1"/>
</dbReference>
<evidence type="ECO:0000256" key="5">
    <source>
        <dbReference type="PIRSR" id="PIRSR601613-1"/>
    </source>
</evidence>
<dbReference type="InterPro" id="IPR050703">
    <property type="entry name" value="Flavin_MAO"/>
</dbReference>
<dbReference type="PRINTS" id="PR00757">
    <property type="entry name" value="AMINEOXDASEF"/>
</dbReference>
<feature type="signal peptide" evidence="7">
    <location>
        <begin position="1"/>
        <end position="21"/>
    </location>
</feature>
<comment type="caution">
    <text evidence="9">The sequence shown here is derived from an EMBL/GenBank/DDBJ whole genome shotgun (WGS) entry which is preliminary data.</text>
</comment>
<keyword evidence="6" id="KW-0285">Flavoprotein</keyword>
<dbReference type="EC" id="1.4.3.-" evidence="6"/>
<evidence type="ECO:0000256" key="7">
    <source>
        <dbReference type="SAM" id="SignalP"/>
    </source>
</evidence>
<dbReference type="InterPro" id="IPR002937">
    <property type="entry name" value="Amino_oxidase"/>
</dbReference>
<feature type="domain" description="Amine oxidase" evidence="8">
    <location>
        <begin position="40"/>
        <end position="475"/>
    </location>
</feature>
<feature type="binding site" evidence="5">
    <location>
        <position position="452"/>
    </location>
    <ligand>
        <name>FAD</name>
        <dbReference type="ChEBI" id="CHEBI:57692"/>
    </ligand>
</feature>
<comment type="catalytic activity">
    <reaction evidence="4">
        <text>a secondary aliphatic amine + O2 + H2O = a primary amine + an aldehyde + H2O2</text>
        <dbReference type="Rhea" id="RHEA:26414"/>
        <dbReference type="ChEBI" id="CHEBI:15377"/>
        <dbReference type="ChEBI" id="CHEBI:15379"/>
        <dbReference type="ChEBI" id="CHEBI:16240"/>
        <dbReference type="ChEBI" id="CHEBI:17478"/>
        <dbReference type="ChEBI" id="CHEBI:58855"/>
        <dbReference type="ChEBI" id="CHEBI:65296"/>
        <dbReference type="EC" id="1.4.3.4"/>
    </reaction>
</comment>
<keyword evidence="3 6" id="KW-0560">Oxidoreductase</keyword>
<dbReference type="SUPFAM" id="SSF54373">
    <property type="entry name" value="FAD-linked reductases, C-terminal domain"/>
    <property type="match status" value="1"/>
</dbReference>
<dbReference type="SUPFAM" id="SSF51905">
    <property type="entry name" value="FAD/NAD(P)-binding domain"/>
    <property type="match status" value="1"/>
</dbReference>
<evidence type="ECO:0000256" key="6">
    <source>
        <dbReference type="RuleBase" id="RU362067"/>
    </source>
</evidence>
<dbReference type="InterPro" id="IPR001613">
    <property type="entry name" value="Flavin_amine_oxidase"/>
</dbReference>
<name>A0AAJ0D500_9PEZI</name>
<dbReference type="Proteomes" id="UP001271007">
    <property type="component" value="Unassembled WGS sequence"/>
</dbReference>
<evidence type="ECO:0000313" key="9">
    <source>
        <dbReference type="EMBL" id="KAK3045945.1"/>
    </source>
</evidence>
<evidence type="ECO:0000259" key="8">
    <source>
        <dbReference type="Pfam" id="PF01593"/>
    </source>
</evidence>
<dbReference type="Gene3D" id="3.90.660.10">
    <property type="match status" value="1"/>
</dbReference>
<organism evidence="9 10">
    <name type="scientific">Extremus antarcticus</name>
    <dbReference type="NCBI Taxonomy" id="702011"/>
    <lineage>
        <taxon>Eukaryota</taxon>
        <taxon>Fungi</taxon>
        <taxon>Dikarya</taxon>
        <taxon>Ascomycota</taxon>
        <taxon>Pezizomycotina</taxon>
        <taxon>Dothideomycetes</taxon>
        <taxon>Dothideomycetidae</taxon>
        <taxon>Mycosphaerellales</taxon>
        <taxon>Extremaceae</taxon>
        <taxon>Extremus</taxon>
    </lineage>
</organism>
<reference evidence="9" key="1">
    <citation type="submission" date="2023-04" db="EMBL/GenBank/DDBJ databases">
        <title>Black Yeasts Isolated from many extreme environments.</title>
        <authorList>
            <person name="Coleine C."/>
            <person name="Stajich J.E."/>
            <person name="Selbmann L."/>
        </authorList>
    </citation>
    <scope>NUCLEOTIDE SEQUENCE</scope>
    <source>
        <strain evidence="9">CCFEE 5312</strain>
    </source>
</reference>
<keyword evidence="7" id="KW-0732">Signal</keyword>
<feature type="binding site" evidence="5">
    <location>
        <position position="270"/>
    </location>
    <ligand>
        <name>FAD</name>
        <dbReference type="ChEBI" id="CHEBI:57692"/>
    </ligand>
</feature>
<evidence type="ECO:0000256" key="2">
    <source>
        <dbReference type="ARBA" id="ARBA00005995"/>
    </source>
</evidence>
<comment type="cofactor">
    <cofactor evidence="1 6">
        <name>FAD</name>
        <dbReference type="ChEBI" id="CHEBI:57692"/>
    </cofactor>
</comment>
<feature type="binding site" evidence="5">
    <location>
        <begin position="60"/>
        <end position="61"/>
    </location>
    <ligand>
        <name>FAD</name>
        <dbReference type="ChEBI" id="CHEBI:57692"/>
    </ligand>
</feature>
<dbReference type="Gene3D" id="3.50.50.60">
    <property type="entry name" value="FAD/NAD(P)-binding domain"/>
    <property type="match status" value="1"/>
</dbReference>
<evidence type="ECO:0000256" key="3">
    <source>
        <dbReference type="ARBA" id="ARBA00023002"/>
    </source>
</evidence>
<proteinExistence type="inferred from homology"/>
<dbReference type="EMBL" id="JAWDJX010000131">
    <property type="protein sequence ID" value="KAK3045945.1"/>
    <property type="molecule type" value="Genomic_DNA"/>
</dbReference>
<evidence type="ECO:0000256" key="1">
    <source>
        <dbReference type="ARBA" id="ARBA00001974"/>
    </source>
</evidence>
<evidence type="ECO:0000313" key="10">
    <source>
        <dbReference type="Proteomes" id="UP001271007"/>
    </source>
</evidence>
<evidence type="ECO:0000256" key="4">
    <source>
        <dbReference type="ARBA" id="ARBA00048448"/>
    </source>
</evidence>
<accession>A0AAJ0D500</accession>
<keyword evidence="10" id="KW-1185">Reference proteome</keyword>